<sequence length="320" mass="37607">MKQAVKYLIRGLKPLSVVIDVIFVPLTILAAAWFRVAKYLELKKLPLTKNILLKLGVFPIVDHYYEPQFDFRNVEVSGIRPLLSLDMNIDEQLKFIDGLHYQQELKNLPLKEQKPNSYYFHNTSFQSGDAELYYAVIRKIQPKKIVEIGSGYSTLLSIEALKRNDTKCELICIEPYEMPWLEQLNVTLIRKKVEEVELHVFEQLQEGDILFIDSSHVVRPKGDVLYEIFSILPVLKKGVLIHFHDIFTPYEYPKEWLVDEFRLWNEQYILEAFLSYNKEFKIVAALNFLKQNYFPTLSKYFPVIAQEPDRVPGSIWLEKL</sequence>
<dbReference type="GO" id="GO:0032259">
    <property type="term" value="P:methylation"/>
    <property type="evidence" value="ECO:0007669"/>
    <property type="project" value="UniProtKB-KW"/>
</dbReference>
<keyword evidence="2" id="KW-0808">Transferase</keyword>
<comment type="caution">
    <text evidence="2">The sequence shown here is derived from an EMBL/GenBank/DDBJ whole genome shotgun (WGS) entry which is preliminary data.</text>
</comment>
<dbReference type="AlphaFoldDB" id="A0A937G1Q5"/>
<keyword evidence="3" id="KW-1185">Reference proteome</keyword>
<gene>
    <name evidence="2" type="ORF">JMN32_11170</name>
</gene>
<dbReference type="RefSeq" id="WP_202856418.1">
    <property type="nucleotide sequence ID" value="NZ_JAEUGD010000042.1"/>
</dbReference>
<proteinExistence type="predicted"/>
<keyword evidence="1" id="KW-0812">Transmembrane</keyword>
<dbReference type="Proteomes" id="UP000614216">
    <property type="component" value="Unassembled WGS sequence"/>
</dbReference>
<keyword evidence="1" id="KW-0472">Membrane</keyword>
<organism evidence="2 3">
    <name type="scientific">Fulvivirga marina</name>
    <dbReference type="NCBI Taxonomy" id="2494733"/>
    <lineage>
        <taxon>Bacteria</taxon>
        <taxon>Pseudomonadati</taxon>
        <taxon>Bacteroidota</taxon>
        <taxon>Cytophagia</taxon>
        <taxon>Cytophagales</taxon>
        <taxon>Fulvivirgaceae</taxon>
        <taxon>Fulvivirga</taxon>
    </lineage>
</organism>
<dbReference type="GO" id="GO:0008168">
    <property type="term" value="F:methyltransferase activity"/>
    <property type="evidence" value="ECO:0007669"/>
    <property type="project" value="UniProtKB-KW"/>
</dbReference>
<name>A0A937G1Q5_9BACT</name>
<evidence type="ECO:0000313" key="2">
    <source>
        <dbReference type="EMBL" id="MBL6446876.1"/>
    </source>
</evidence>
<dbReference type="SUPFAM" id="SSF53335">
    <property type="entry name" value="S-adenosyl-L-methionine-dependent methyltransferases"/>
    <property type="match status" value="1"/>
</dbReference>
<reference evidence="2" key="1">
    <citation type="submission" date="2021-01" db="EMBL/GenBank/DDBJ databases">
        <title>Fulvivirga kasyanovii gen. nov., sp nov., a novel member of the phylum Bacteroidetes isolated from seawater in a mussel farm.</title>
        <authorList>
            <person name="Zhao L.-H."/>
            <person name="Wang Z.-J."/>
        </authorList>
    </citation>
    <scope>NUCLEOTIDE SEQUENCE</scope>
    <source>
        <strain evidence="2">29W222</strain>
    </source>
</reference>
<dbReference type="Gene3D" id="3.40.50.150">
    <property type="entry name" value="Vaccinia Virus protein VP39"/>
    <property type="match status" value="1"/>
</dbReference>
<evidence type="ECO:0000313" key="3">
    <source>
        <dbReference type="Proteomes" id="UP000614216"/>
    </source>
</evidence>
<keyword evidence="1" id="KW-1133">Transmembrane helix</keyword>
<protein>
    <submittedName>
        <fullName evidence="2">Class I SAM-dependent methyltransferase</fullName>
    </submittedName>
</protein>
<feature type="transmembrane region" description="Helical" evidence="1">
    <location>
        <begin position="12"/>
        <end position="34"/>
    </location>
</feature>
<dbReference type="InterPro" id="IPR029063">
    <property type="entry name" value="SAM-dependent_MTases_sf"/>
</dbReference>
<dbReference type="Pfam" id="PF13578">
    <property type="entry name" value="Methyltransf_24"/>
    <property type="match status" value="1"/>
</dbReference>
<accession>A0A937G1Q5</accession>
<dbReference type="EMBL" id="JAEUGD010000042">
    <property type="protein sequence ID" value="MBL6446876.1"/>
    <property type="molecule type" value="Genomic_DNA"/>
</dbReference>
<keyword evidence="2" id="KW-0489">Methyltransferase</keyword>
<evidence type="ECO:0000256" key="1">
    <source>
        <dbReference type="SAM" id="Phobius"/>
    </source>
</evidence>